<proteinExistence type="predicted"/>
<organism evidence="1 2">
    <name type="scientific">Xenorhabdus bovienii str. kraussei Becker Underwood</name>
    <dbReference type="NCBI Taxonomy" id="1398204"/>
    <lineage>
        <taxon>Bacteria</taxon>
        <taxon>Pseudomonadati</taxon>
        <taxon>Pseudomonadota</taxon>
        <taxon>Gammaproteobacteria</taxon>
        <taxon>Enterobacterales</taxon>
        <taxon>Morganellaceae</taxon>
        <taxon>Xenorhabdus</taxon>
    </lineage>
</organism>
<dbReference type="HOGENOM" id="CLU_3105457_0_0_6"/>
<dbReference type="EMBL" id="CBSZ010000396">
    <property type="protein sequence ID" value="CDH26360.1"/>
    <property type="molecule type" value="Genomic_DNA"/>
</dbReference>
<comment type="caution">
    <text evidence="1">The sequence shown here is derived from an EMBL/GenBank/DDBJ whole genome shotgun (WGS) entry which is preliminary data.</text>
</comment>
<reference evidence="1" key="1">
    <citation type="submission" date="2013-07" db="EMBL/GenBank/DDBJ databases">
        <title>Sub-species coevolution in mutualistic symbiosis.</title>
        <authorList>
            <person name="Murfin K."/>
            <person name="Klassen J."/>
            <person name="Lee M."/>
            <person name="Forst S."/>
            <person name="Stock P."/>
            <person name="Goodrich-Blair H."/>
        </authorList>
    </citation>
    <scope>NUCLEOTIDE SEQUENCE [LARGE SCALE GENOMIC DNA]</scope>
    <source>
        <strain evidence="1">Kraussei Becker Underwood</strain>
    </source>
</reference>
<dbReference type="AlphaFoldDB" id="A0A077PPW9"/>
<sequence>MEKRTEELEKRVVELEKQLTETNKSANCIIENDMAILRKRDGRIILRLGRV</sequence>
<evidence type="ECO:0000313" key="2">
    <source>
        <dbReference type="Proteomes" id="UP000028493"/>
    </source>
</evidence>
<name>A0A077PPW9_XENBV</name>
<accession>A0A077PPW9</accession>
<protein>
    <submittedName>
        <fullName evidence="1">Uncharacterized protein</fullName>
    </submittedName>
</protein>
<dbReference type="Proteomes" id="UP000028493">
    <property type="component" value="Unassembled WGS sequence"/>
</dbReference>
<evidence type="ECO:0000313" key="1">
    <source>
        <dbReference type="EMBL" id="CDH26360.1"/>
    </source>
</evidence>
<gene>
    <name evidence="1" type="ORF">XBKB1_600001</name>
</gene>